<evidence type="ECO:0000313" key="8">
    <source>
        <dbReference type="EMBL" id="BBY38071.1"/>
    </source>
</evidence>
<dbReference type="RefSeq" id="WP_083097072.1">
    <property type="nucleotide sequence ID" value="NZ_AP022590.1"/>
</dbReference>
<dbReference type="PANTHER" id="PTHR46696:SF6">
    <property type="entry name" value="P450, PUTATIVE (EUROFUNG)-RELATED"/>
    <property type="match status" value="1"/>
</dbReference>
<name>A0ABN6A8X0_MYCNT</name>
<sequence length="392" mass="42714">MSTFRLADVPMARDRTSGFRYVSSAGAVVRAVDDGAWLLTSEEAVRFAQRHPEIFASAGATSAGSTIPMPLVPVASDRPDHTRYRKILDPMFSPRVINAMEDDLRAQIRDLVAAFADKGECDVVADVARLYPAQVFLTFFGLPLTDRDRLIDWVETILDNSTGVGTAAGNPAVAQAATALLTYIHGYIEKKRQEPSDDVLGRILALQGDEAWSTEELLGFVFVFTLAGLDTVAAAIGFTMRHLALHPDLRRRVIADPGLVGPVVEEMLRLEPPAPGVTRVTTEDVEVCGVKIPAGESVVLYLGTANRDPGRYTDPDTFDLDHSEVGHMTFGGGIHRCLGSHLARRELRLVVEEFHKQIPDYDIAPGFEPEVKWPSGTIRLASLPLTFPSGSP</sequence>
<accession>A0ABN6A8X0</accession>
<dbReference type="Pfam" id="PF00067">
    <property type="entry name" value="p450"/>
    <property type="match status" value="2"/>
</dbReference>
<reference evidence="8 9" key="1">
    <citation type="journal article" date="2019" name="Emerg. Microbes Infect.">
        <title>Comprehensive subspecies identification of 175 nontuberculous mycobacteria species based on 7547 genomic profiles.</title>
        <authorList>
            <person name="Matsumoto Y."/>
            <person name="Kinjo T."/>
            <person name="Motooka D."/>
            <person name="Nabeya D."/>
            <person name="Jung N."/>
            <person name="Uechi K."/>
            <person name="Horii T."/>
            <person name="Iida T."/>
            <person name="Fujita J."/>
            <person name="Nakamura S."/>
        </authorList>
    </citation>
    <scope>NUCLEOTIDE SEQUENCE [LARGE SCALE GENOMIC DNA]</scope>
    <source>
        <strain evidence="8 9">JCM 18113</strain>
    </source>
</reference>
<evidence type="ECO:0000256" key="4">
    <source>
        <dbReference type="ARBA" id="ARBA00023002"/>
    </source>
</evidence>
<evidence type="ECO:0000256" key="3">
    <source>
        <dbReference type="ARBA" id="ARBA00022723"/>
    </source>
</evidence>
<keyword evidence="2 7" id="KW-0349">Heme</keyword>
<evidence type="ECO:0000256" key="5">
    <source>
        <dbReference type="ARBA" id="ARBA00023004"/>
    </source>
</evidence>
<organism evidence="8 9">
    <name type="scientific">Mycobacterium mantenii</name>
    <dbReference type="NCBI Taxonomy" id="560555"/>
    <lineage>
        <taxon>Bacteria</taxon>
        <taxon>Bacillati</taxon>
        <taxon>Actinomycetota</taxon>
        <taxon>Actinomycetes</taxon>
        <taxon>Mycobacteriales</taxon>
        <taxon>Mycobacteriaceae</taxon>
        <taxon>Mycobacterium</taxon>
        <taxon>Mycobacterium avium complex (MAC)</taxon>
    </lineage>
</organism>
<evidence type="ECO:0000256" key="6">
    <source>
        <dbReference type="ARBA" id="ARBA00023033"/>
    </source>
</evidence>
<protein>
    <submittedName>
        <fullName evidence="8">Cytochrome P450 143</fullName>
    </submittedName>
</protein>
<keyword evidence="6 7" id="KW-0503">Monooxygenase</keyword>
<dbReference type="EMBL" id="AP022590">
    <property type="protein sequence ID" value="BBY38071.1"/>
    <property type="molecule type" value="Genomic_DNA"/>
</dbReference>
<gene>
    <name evidence="8" type="primary">cyp143_4</name>
    <name evidence="8" type="ORF">MMAN_22050</name>
</gene>
<comment type="similarity">
    <text evidence="1 7">Belongs to the cytochrome P450 family.</text>
</comment>
<dbReference type="InterPro" id="IPR036396">
    <property type="entry name" value="Cyt_P450_sf"/>
</dbReference>
<evidence type="ECO:0000256" key="2">
    <source>
        <dbReference type="ARBA" id="ARBA00022617"/>
    </source>
</evidence>
<dbReference type="PRINTS" id="PR00359">
    <property type="entry name" value="BP450"/>
</dbReference>
<dbReference type="InterPro" id="IPR017972">
    <property type="entry name" value="Cyt_P450_CS"/>
</dbReference>
<keyword evidence="5 7" id="KW-0408">Iron</keyword>
<keyword evidence="4 7" id="KW-0560">Oxidoreductase</keyword>
<dbReference type="PANTHER" id="PTHR46696">
    <property type="entry name" value="P450, PUTATIVE (EUROFUNG)-RELATED"/>
    <property type="match status" value="1"/>
</dbReference>
<evidence type="ECO:0000256" key="7">
    <source>
        <dbReference type="RuleBase" id="RU000461"/>
    </source>
</evidence>
<dbReference type="SUPFAM" id="SSF48264">
    <property type="entry name" value="Cytochrome P450"/>
    <property type="match status" value="1"/>
</dbReference>
<dbReference type="PROSITE" id="PS00086">
    <property type="entry name" value="CYTOCHROME_P450"/>
    <property type="match status" value="1"/>
</dbReference>
<evidence type="ECO:0000313" key="9">
    <source>
        <dbReference type="Proteomes" id="UP000465812"/>
    </source>
</evidence>
<dbReference type="Proteomes" id="UP000465812">
    <property type="component" value="Chromosome"/>
</dbReference>
<dbReference type="InterPro" id="IPR002397">
    <property type="entry name" value="Cyt_P450_B"/>
</dbReference>
<dbReference type="InterPro" id="IPR001128">
    <property type="entry name" value="Cyt_P450"/>
</dbReference>
<dbReference type="PRINTS" id="PR00385">
    <property type="entry name" value="P450"/>
</dbReference>
<dbReference type="Gene3D" id="1.10.630.10">
    <property type="entry name" value="Cytochrome P450"/>
    <property type="match status" value="1"/>
</dbReference>
<keyword evidence="3 7" id="KW-0479">Metal-binding</keyword>
<proteinExistence type="inferred from homology"/>
<evidence type="ECO:0000256" key="1">
    <source>
        <dbReference type="ARBA" id="ARBA00010617"/>
    </source>
</evidence>
<keyword evidence="9" id="KW-1185">Reference proteome</keyword>